<reference evidence="5" key="1">
    <citation type="submission" date="2019-11" db="EMBL/GenBank/DDBJ databases">
        <authorList>
            <person name="Feng L."/>
        </authorList>
    </citation>
    <scope>NUCLEOTIDE SEQUENCE</scope>
    <source>
        <strain evidence="5">AodontolyticusLFYP35</strain>
    </source>
</reference>
<evidence type="ECO:0000256" key="3">
    <source>
        <dbReference type="ARBA" id="ARBA00023163"/>
    </source>
</evidence>
<dbReference type="PANTHER" id="PTHR33164:SF99">
    <property type="entry name" value="MARR FAMILY REGULATORY PROTEIN"/>
    <property type="match status" value="1"/>
</dbReference>
<dbReference type="PANTHER" id="PTHR33164">
    <property type="entry name" value="TRANSCRIPTIONAL REGULATOR, MARR FAMILY"/>
    <property type="match status" value="1"/>
</dbReference>
<dbReference type="GO" id="GO:0003700">
    <property type="term" value="F:DNA-binding transcription factor activity"/>
    <property type="evidence" value="ECO:0007669"/>
    <property type="project" value="InterPro"/>
</dbReference>
<feature type="domain" description="HTH marR-type" evidence="4">
    <location>
        <begin position="10"/>
        <end position="142"/>
    </location>
</feature>
<dbReference type="SUPFAM" id="SSF46785">
    <property type="entry name" value="Winged helix' DNA-binding domain"/>
    <property type="match status" value="1"/>
</dbReference>
<proteinExistence type="predicted"/>
<dbReference type="SMART" id="SM00347">
    <property type="entry name" value="HTH_MARR"/>
    <property type="match status" value="1"/>
</dbReference>
<dbReference type="InterPro" id="IPR036388">
    <property type="entry name" value="WH-like_DNA-bd_sf"/>
</dbReference>
<dbReference type="InterPro" id="IPR000835">
    <property type="entry name" value="HTH_MarR-typ"/>
</dbReference>
<dbReference type="Pfam" id="PF22381">
    <property type="entry name" value="Staph_reg_Sar_Rot"/>
    <property type="match status" value="1"/>
</dbReference>
<dbReference type="AlphaFoldDB" id="A0A6N2RFV9"/>
<dbReference type="InterPro" id="IPR036390">
    <property type="entry name" value="WH_DNA-bd_sf"/>
</dbReference>
<dbReference type="InterPro" id="IPR055166">
    <property type="entry name" value="Transc_reg_Sar_Rot_HTH"/>
</dbReference>
<name>A0A6N2RFV9_9ACTO</name>
<dbReference type="Gene3D" id="1.10.10.10">
    <property type="entry name" value="Winged helix-like DNA-binding domain superfamily/Winged helix DNA-binding domain"/>
    <property type="match status" value="1"/>
</dbReference>
<keyword evidence="3" id="KW-0804">Transcription</keyword>
<evidence type="ECO:0000256" key="2">
    <source>
        <dbReference type="ARBA" id="ARBA00023125"/>
    </source>
</evidence>
<dbReference type="PROSITE" id="PS50995">
    <property type="entry name" value="HTH_MARR_2"/>
    <property type="match status" value="1"/>
</dbReference>
<sequence>MNQAKRAREIEQFFITITRASAALEATLKREFGLSLGEYRVLDEVASAGKIGIRMGELAQSVIFSPSRLTHTYRRLADRDLIVRTAYEFDRRGGTITITDAGKKLVTSAQQAERALLRDIISDDISDEDLNVLIRVGSDVNTRLDEVEKR</sequence>
<dbReference type="EMBL" id="CACRSM010000002">
    <property type="protein sequence ID" value="VYS80253.1"/>
    <property type="molecule type" value="Genomic_DNA"/>
</dbReference>
<evidence type="ECO:0000313" key="5">
    <source>
        <dbReference type="EMBL" id="VYS80253.1"/>
    </source>
</evidence>
<evidence type="ECO:0000256" key="1">
    <source>
        <dbReference type="ARBA" id="ARBA00023015"/>
    </source>
</evidence>
<organism evidence="5">
    <name type="scientific">Schaalia odontolytica</name>
    <dbReference type="NCBI Taxonomy" id="1660"/>
    <lineage>
        <taxon>Bacteria</taxon>
        <taxon>Bacillati</taxon>
        <taxon>Actinomycetota</taxon>
        <taxon>Actinomycetes</taxon>
        <taxon>Actinomycetales</taxon>
        <taxon>Actinomycetaceae</taxon>
        <taxon>Schaalia</taxon>
    </lineage>
</organism>
<dbReference type="InterPro" id="IPR039422">
    <property type="entry name" value="MarR/SlyA-like"/>
</dbReference>
<gene>
    <name evidence="5" type="ORF">AOLFYP35_00357</name>
</gene>
<accession>A0A6N2RFV9</accession>
<dbReference type="GO" id="GO:0003677">
    <property type="term" value="F:DNA binding"/>
    <property type="evidence" value="ECO:0007669"/>
    <property type="project" value="UniProtKB-KW"/>
</dbReference>
<dbReference type="GO" id="GO:0006950">
    <property type="term" value="P:response to stress"/>
    <property type="evidence" value="ECO:0007669"/>
    <property type="project" value="TreeGrafter"/>
</dbReference>
<protein>
    <submittedName>
        <fullName evidence="5">MarR family protein</fullName>
    </submittedName>
</protein>
<keyword evidence="2" id="KW-0238">DNA-binding</keyword>
<evidence type="ECO:0000259" key="4">
    <source>
        <dbReference type="PROSITE" id="PS50995"/>
    </source>
</evidence>
<keyword evidence="1" id="KW-0805">Transcription regulation</keyword>